<name>A0A318H7W5_9BURK</name>
<dbReference type="RefSeq" id="WP_259372555.1">
    <property type="nucleotide sequence ID" value="NZ_QJJS01000008.1"/>
</dbReference>
<evidence type="ECO:0000313" key="2">
    <source>
        <dbReference type="EMBL" id="PXW95857.1"/>
    </source>
</evidence>
<evidence type="ECO:0000256" key="1">
    <source>
        <dbReference type="SAM" id="SignalP"/>
    </source>
</evidence>
<dbReference type="Proteomes" id="UP000247811">
    <property type="component" value="Unassembled WGS sequence"/>
</dbReference>
<keyword evidence="3" id="KW-1185">Reference proteome</keyword>
<feature type="signal peptide" evidence="1">
    <location>
        <begin position="1"/>
        <end position="22"/>
    </location>
</feature>
<organism evidence="2 3">
    <name type="scientific">Sphaerotilus hippei</name>
    <dbReference type="NCBI Taxonomy" id="744406"/>
    <lineage>
        <taxon>Bacteria</taxon>
        <taxon>Pseudomonadati</taxon>
        <taxon>Pseudomonadota</taxon>
        <taxon>Betaproteobacteria</taxon>
        <taxon>Burkholderiales</taxon>
        <taxon>Sphaerotilaceae</taxon>
        <taxon>Sphaerotilus</taxon>
    </lineage>
</organism>
<evidence type="ECO:0000313" key="3">
    <source>
        <dbReference type="Proteomes" id="UP000247811"/>
    </source>
</evidence>
<reference evidence="2 3" key="1">
    <citation type="submission" date="2018-05" db="EMBL/GenBank/DDBJ databases">
        <title>Genomic Encyclopedia of Type Strains, Phase IV (KMG-IV): sequencing the most valuable type-strain genomes for metagenomic binning, comparative biology and taxonomic classification.</title>
        <authorList>
            <person name="Goeker M."/>
        </authorList>
    </citation>
    <scope>NUCLEOTIDE SEQUENCE [LARGE SCALE GENOMIC DNA]</scope>
    <source>
        <strain evidence="2 3">DSM 566</strain>
    </source>
</reference>
<protein>
    <submittedName>
        <fullName evidence="2">Uncharacterized protein</fullName>
    </submittedName>
</protein>
<comment type="caution">
    <text evidence="2">The sequence shown here is derived from an EMBL/GenBank/DDBJ whole genome shotgun (WGS) entry which is preliminary data.</text>
</comment>
<accession>A0A318H7W5</accession>
<proteinExistence type="predicted"/>
<dbReference type="AlphaFoldDB" id="A0A318H7W5"/>
<feature type="chain" id="PRO_5016408235" evidence="1">
    <location>
        <begin position="23"/>
        <end position="40"/>
    </location>
</feature>
<dbReference type="EMBL" id="QJJS01000008">
    <property type="protein sequence ID" value="PXW95857.1"/>
    <property type="molecule type" value="Genomic_DNA"/>
</dbReference>
<keyword evidence="1" id="KW-0732">Signal</keyword>
<sequence length="40" mass="4176">MKTRWSDWLAAVAVVVALGSFAAADQSGNDAFLHAAIASR</sequence>
<gene>
    <name evidence="2" type="ORF">C7444_108116</name>
</gene>